<reference evidence="2" key="1">
    <citation type="submission" date="2011-07" db="EMBL/GenBank/DDBJ databases">
        <authorList>
            <consortium name="Caenorhabditis brenneri Sequencing and Analysis Consortium"/>
            <person name="Wilson R.K."/>
        </authorList>
    </citation>
    <scope>NUCLEOTIDE SEQUENCE [LARGE SCALE GENOMIC DNA]</scope>
    <source>
        <strain evidence="2">PB2801</strain>
    </source>
</reference>
<dbReference type="AlphaFoldDB" id="G0P442"/>
<protein>
    <submittedName>
        <fullName evidence="1">Uncharacterized protein</fullName>
    </submittedName>
</protein>
<gene>
    <name evidence="1" type="ORF">CAEBREN_32013</name>
</gene>
<proteinExistence type="predicted"/>
<organism evidence="2">
    <name type="scientific">Caenorhabditis brenneri</name>
    <name type="common">Nematode worm</name>
    <dbReference type="NCBI Taxonomy" id="135651"/>
    <lineage>
        <taxon>Eukaryota</taxon>
        <taxon>Metazoa</taxon>
        <taxon>Ecdysozoa</taxon>
        <taxon>Nematoda</taxon>
        <taxon>Chromadorea</taxon>
        <taxon>Rhabditida</taxon>
        <taxon>Rhabditina</taxon>
        <taxon>Rhabditomorpha</taxon>
        <taxon>Rhabditoidea</taxon>
        <taxon>Rhabditidae</taxon>
        <taxon>Peloderinae</taxon>
        <taxon>Caenorhabditis</taxon>
    </lineage>
</organism>
<sequence length="72" mass="8002">MLFFCLGELRAGISTAFTNISQASDSLSTSPNLSSNYSESMVSHPKISDSTKSQRVLDSNFTNLYIVFSYFF</sequence>
<dbReference type="EMBL" id="GL380058">
    <property type="protein sequence ID" value="EGT44609.1"/>
    <property type="molecule type" value="Genomic_DNA"/>
</dbReference>
<evidence type="ECO:0000313" key="1">
    <source>
        <dbReference type="EMBL" id="EGT44609.1"/>
    </source>
</evidence>
<keyword evidence="2" id="KW-1185">Reference proteome</keyword>
<accession>G0P442</accession>
<dbReference type="InParanoid" id="G0P442"/>
<evidence type="ECO:0000313" key="2">
    <source>
        <dbReference type="Proteomes" id="UP000008068"/>
    </source>
</evidence>
<dbReference type="HOGENOM" id="CLU_2724471_0_0_1"/>
<name>G0P442_CAEBE</name>
<dbReference type="Proteomes" id="UP000008068">
    <property type="component" value="Unassembled WGS sequence"/>
</dbReference>